<dbReference type="HOGENOM" id="CLU_082093_1_0_6"/>
<dbReference type="Gene3D" id="1.10.287.2170">
    <property type="match status" value="1"/>
</dbReference>
<dbReference type="Pfam" id="PF00239">
    <property type="entry name" value="Resolvase"/>
    <property type="match status" value="1"/>
</dbReference>
<organism evidence="7 8">
    <name type="scientific">Acidithiobacillus ferrooxidans (strain ATCC 23270 / DSM 14882 / CIP 104768 / NCIMB 8455)</name>
    <name type="common">Ferrobacillus ferrooxidans (strain ATCC 23270)</name>
    <dbReference type="NCBI Taxonomy" id="243159"/>
    <lineage>
        <taxon>Bacteria</taxon>
        <taxon>Pseudomonadati</taxon>
        <taxon>Pseudomonadota</taxon>
        <taxon>Acidithiobacillia</taxon>
        <taxon>Acidithiobacillales</taxon>
        <taxon>Acidithiobacillaceae</taxon>
        <taxon>Acidithiobacillus</taxon>
    </lineage>
</organism>
<dbReference type="PANTHER" id="PTHR36172">
    <property type="match status" value="1"/>
</dbReference>
<keyword evidence="1" id="KW-0229">DNA integration</keyword>
<dbReference type="PROSITE" id="PS00397">
    <property type="entry name" value="RECOMBINASES_1"/>
    <property type="match status" value="1"/>
</dbReference>
<dbReference type="RefSeq" id="WP_012606815.1">
    <property type="nucleotide sequence ID" value="NC_011761.1"/>
</dbReference>
<dbReference type="GO" id="GO:0015074">
    <property type="term" value="P:DNA integration"/>
    <property type="evidence" value="ECO:0007669"/>
    <property type="project" value="UniProtKB-KW"/>
</dbReference>
<evidence type="ECO:0000313" key="8">
    <source>
        <dbReference type="Proteomes" id="UP000001362"/>
    </source>
</evidence>
<dbReference type="eggNOG" id="COG2452">
    <property type="taxonomic scope" value="Bacteria"/>
</dbReference>
<dbReference type="InterPro" id="IPR006119">
    <property type="entry name" value="Resolv_N"/>
</dbReference>
<dbReference type="InterPro" id="IPR048046">
    <property type="entry name" value="Transpos_IS607"/>
</dbReference>
<keyword evidence="8" id="KW-1185">Reference proteome</keyword>
<proteinExistence type="predicted"/>
<dbReference type="InterPro" id="IPR041718">
    <property type="entry name" value="IS607_transposase-like"/>
</dbReference>
<dbReference type="AlphaFoldDB" id="B7J853"/>
<reference evidence="7 8" key="1">
    <citation type="journal article" date="2008" name="BMC Genomics">
        <title>Acidithiobacillus ferrooxidans metabolism: from genome sequence to industrial applications.</title>
        <authorList>
            <person name="Valdes J."/>
            <person name="Pedroso I."/>
            <person name="Quatrini R."/>
            <person name="Dodson R.J."/>
            <person name="Tettelin H."/>
            <person name="Blake R.II."/>
            <person name="Eisen J.A."/>
            <person name="Holmes D.S."/>
        </authorList>
    </citation>
    <scope>NUCLEOTIDE SEQUENCE [LARGE SCALE GENOMIC DNA]</scope>
    <source>
        <strain evidence="8">ATCC 23270 / DSM 14882 / CIP 104768 / NCIMB 8455</strain>
    </source>
</reference>
<evidence type="ECO:0000259" key="6">
    <source>
        <dbReference type="PROSITE" id="PS51736"/>
    </source>
</evidence>
<dbReference type="GeneID" id="65280397"/>
<feature type="active site" description="O-(5'-phospho-DNA)-serine intermediate" evidence="4 5">
    <location>
        <position position="57"/>
    </location>
</feature>
<evidence type="ECO:0000256" key="1">
    <source>
        <dbReference type="ARBA" id="ARBA00022908"/>
    </source>
</evidence>
<dbReference type="SUPFAM" id="SSF53041">
    <property type="entry name" value="Resolvase-like"/>
    <property type="match status" value="1"/>
</dbReference>
<dbReference type="Gene3D" id="3.40.50.1390">
    <property type="entry name" value="Resolvase, N-terminal catalytic domain"/>
    <property type="match status" value="1"/>
</dbReference>
<keyword evidence="3" id="KW-0233">DNA recombination</keyword>
<dbReference type="FunFam" id="3.40.50.1390:FF:000002">
    <property type="entry name" value="ORF1 in transposon ISC1904"/>
    <property type="match status" value="1"/>
</dbReference>
<dbReference type="SMART" id="SM00857">
    <property type="entry name" value="Resolvase"/>
    <property type="match status" value="1"/>
</dbReference>
<dbReference type="CDD" id="cd03769">
    <property type="entry name" value="SR_IS607_transposase_like"/>
    <property type="match status" value="1"/>
</dbReference>
<dbReference type="STRING" id="243159.AFE_1105"/>
<dbReference type="InterPro" id="IPR006118">
    <property type="entry name" value="Recombinase_CS"/>
</dbReference>
<dbReference type="GO" id="GO:0000150">
    <property type="term" value="F:DNA strand exchange activity"/>
    <property type="evidence" value="ECO:0007669"/>
    <property type="project" value="InterPro"/>
</dbReference>
<dbReference type="KEGG" id="afr:AFE_1105"/>
<evidence type="ECO:0000256" key="3">
    <source>
        <dbReference type="ARBA" id="ARBA00023172"/>
    </source>
</evidence>
<protein>
    <submittedName>
        <fullName evidence="7">Transposon, resolvase</fullName>
    </submittedName>
</protein>
<dbReference type="PaxDb" id="243159-AFE_1105"/>
<dbReference type="PROSITE" id="PS51736">
    <property type="entry name" value="RECOMBINASES_3"/>
    <property type="match status" value="1"/>
</dbReference>
<dbReference type="NCBIfam" id="NF033518">
    <property type="entry name" value="transpos_IS607"/>
    <property type="match status" value="1"/>
</dbReference>
<evidence type="ECO:0000256" key="4">
    <source>
        <dbReference type="PIRSR" id="PIRSR606118-50"/>
    </source>
</evidence>
<evidence type="ECO:0000313" key="7">
    <source>
        <dbReference type="EMBL" id="ACK80889.1"/>
    </source>
</evidence>
<feature type="domain" description="Resolvase/invertase-type recombinase catalytic" evidence="6">
    <location>
        <begin position="49"/>
        <end position="188"/>
    </location>
</feature>
<dbReference type="PANTHER" id="PTHR36172:SF1">
    <property type="entry name" value="RESOLVASE-RELATED"/>
    <property type="match status" value="1"/>
</dbReference>
<name>B7J853_ACIF2</name>
<dbReference type="Proteomes" id="UP000001362">
    <property type="component" value="Chromosome"/>
</dbReference>
<accession>B7J853</accession>
<gene>
    <name evidence="7" type="ordered locus">AFE_1105</name>
</gene>
<dbReference type="InterPro" id="IPR036162">
    <property type="entry name" value="Resolvase-like_N_sf"/>
</dbReference>
<keyword evidence="2" id="KW-0238">DNA-binding</keyword>
<evidence type="ECO:0000256" key="5">
    <source>
        <dbReference type="PROSITE-ProRule" id="PRU10137"/>
    </source>
</evidence>
<dbReference type="GO" id="GO:0003677">
    <property type="term" value="F:DNA binding"/>
    <property type="evidence" value="ECO:0007669"/>
    <property type="project" value="UniProtKB-KW"/>
</dbReference>
<evidence type="ECO:0000256" key="2">
    <source>
        <dbReference type="ARBA" id="ARBA00023125"/>
    </source>
</evidence>
<dbReference type="EMBL" id="CP001219">
    <property type="protein sequence ID" value="ACK80889.1"/>
    <property type="molecule type" value="Genomic_DNA"/>
</dbReference>
<sequence length="196" mass="21494">MRLSAWAKTQGVTYRTAWEWFKNGTMPVPVRQLSTGTILVDVPETPAGRTVVYARVSSHDQKPNLDGQVARCVAFANGRGLAVSETITEVGSGMNGHRKKLLRLLGDRSVEHIVVEHRDRLMRFGAEYVEAALAGRGGKLLVVDESELKDDLVQDMISVLTSFCARLYGRRSAKHRAEKAIAVMAADGMDLVTGVE</sequence>
<dbReference type="InterPro" id="IPR051491">
    <property type="entry name" value="Recombinase/Transposase-rel"/>
</dbReference>